<dbReference type="Proteomes" id="UP000265520">
    <property type="component" value="Unassembled WGS sequence"/>
</dbReference>
<evidence type="ECO:0000313" key="1">
    <source>
        <dbReference type="EMBL" id="MCI75237.1"/>
    </source>
</evidence>
<name>A0A392UR68_9FABA</name>
<evidence type="ECO:0000313" key="2">
    <source>
        <dbReference type="Proteomes" id="UP000265520"/>
    </source>
</evidence>
<feature type="non-terminal residue" evidence="1">
    <location>
        <position position="59"/>
    </location>
</feature>
<protein>
    <submittedName>
        <fullName evidence="1">Uncharacterized protein</fullName>
    </submittedName>
</protein>
<accession>A0A392UR68</accession>
<proteinExistence type="predicted"/>
<comment type="caution">
    <text evidence="1">The sequence shown here is derived from an EMBL/GenBank/DDBJ whole genome shotgun (WGS) entry which is preliminary data.</text>
</comment>
<keyword evidence="2" id="KW-1185">Reference proteome</keyword>
<sequence>MDGTIAVCDVEVPRVSMIQARISVSFNHICYVVFAGEDMFFVKRFSVEEDEPHEFEPYP</sequence>
<reference evidence="1 2" key="1">
    <citation type="journal article" date="2018" name="Front. Plant Sci.">
        <title>Red Clover (Trifolium pratense) and Zigzag Clover (T. medium) - A Picture of Genomic Similarities and Differences.</title>
        <authorList>
            <person name="Dluhosova J."/>
            <person name="Istvanek J."/>
            <person name="Nedelnik J."/>
            <person name="Repkova J."/>
        </authorList>
    </citation>
    <scope>NUCLEOTIDE SEQUENCE [LARGE SCALE GENOMIC DNA]</scope>
    <source>
        <strain evidence="2">cv. 10/8</strain>
        <tissue evidence="1">Leaf</tissue>
    </source>
</reference>
<dbReference type="EMBL" id="LXQA010877948">
    <property type="protein sequence ID" value="MCI75237.1"/>
    <property type="molecule type" value="Genomic_DNA"/>
</dbReference>
<organism evidence="1 2">
    <name type="scientific">Trifolium medium</name>
    <dbReference type="NCBI Taxonomy" id="97028"/>
    <lineage>
        <taxon>Eukaryota</taxon>
        <taxon>Viridiplantae</taxon>
        <taxon>Streptophyta</taxon>
        <taxon>Embryophyta</taxon>
        <taxon>Tracheophyta</taxon>
        <taxon>Spermatophyta</taxon>
        <taxon>Magnoliopsida</taxon>
        <taxon>eudicotyledons</taxon>
        <taxon>Gunneridae</taxon>
        <taxon>Pentapetalae</taxon>
        <taxon>rosids</taxon>
        <taxon>fabids</taxon>
        <taxon>Fabales</taxon>
        <taxon>Fabaceae</taxon>
        <taxon>Papilionoideae</taxon>
        <taxon>50 kb inversion clade</taxon>
        <taxon>NPAAA clade</taxon>
        <taxon>Hologalegina</taxon>
        <taxon>IRL clade</taxon>
        <taxon>Trifolieae</taxon>
        <taxon>Trifolium</taxon>
    </lineage>
</organism>
<dbReference type="AlphaFoldDB" id="A0A392UR68"/>